<evidence type="ECO:0000256" key="1">
    <source>
        <dbReference type="SAM" id="SignalP"/>
    </source>
</evidence>
<dbReference type="EMBL" id="CP010951">
    <property type="protein sequence ID" value="AMO22544.1"/>
    <property type="molecule type" value="Genomic_DNA"/>
</dbReference>
<proteinExistence type="predicted"/>
<evidence type="ECO:0000313" key="2">
    <source>
        <dbReference type="EMBL" id="AMO22544.1"/>
    </source>
</evidence>
<gene>
    <name evidence="2" type="ORF">UC35_06150</name>
</gene>
<keyword evidence="3" id="KW-1185">Reference proteome</keyword>
<dbReference type="PROSITE" id="PS51257">
    <property type="entry name" value="PROKAR_LIPOPROTEIN"/>
    <property type="match status" value="1"/>
</dbReference>
<evidence type="ECO:0008006" key="4">
    <source>
        <dbReference type="Google" id="ProtNLM"/>
    </source>
</evidence>
<feature type="chain" id="PRO_5007449653" description="Lipoprotein" evidence="1">
    <location>
        <begin position="22"/>
        <end position="177"/>
    </location>
</feature>
<keyword evidence="1" id="KW-0732">Signal</keyword>
<dbReference type="RefSeq" id="WP_061497212.1">
    <property type="nucleotide sequence ID" value="NZ_CP010951.1"/>
</dbReference>
<name>A0A127JR83_9BURK</name>
<reference evidence="2 3" key="1">
    <citation type="journal article" date="2014" name="Int. J. Syst. Evol. Microbiol.">
        <title>Ramlibacter solisilvae sp. nov., isolated from forest soil, and emended description of the genus Ramlibacter.</title>
        <authorList>
            <person name="Lee H.J."/>
            <person name="Lee S.H."/>
            <person name="Lee S.S."/>
            <person name="Lee J.S."/>
            <person name="Kim Y."/>
            <person name="Kim S.C."/>
            <person name="Jeon C.O."/>
        </authorList>
    </citation>
    <scope>NUCLEOTIDE SEQUENCE [LARGE SCALE GENOMIC DNA]</scope>
    <source>
        <strain evidence="2 3">5-10</strain>
    </source>
</reference>
<organism evidence="2 3">
    <name type="scientific">Ramlibacter tataouinensis</name>
    <dbReference type="NCBI Taxonomy" id="94132"/>
    <lineage>
        <taxon>Bacteria</taxon>
        <taxon>Pseudomonadati</taxon>
        <taxon>Pseudomonadota</taxon>
        <taxon>Betaproteobacteria</taxon>
        <taxon>Burkholderiales</taxon>
        <taxon>Comamonadaceae</taxon>
        <taxon>Ramlibacter</taxon>
    </lineage>
</organism>
<feature type="signal peptide" evidence="1">
    <location>
        <begin position="1"/>
        <end position="21"/>
    </location>
</feature>
<evidence type="ECO:0000313" key="3">
    <source>
        <dbReference type="Proteomes" id="UP000070433"/>
    </source>
</evidence>
<dbReference type="OrthoDB" id="8904616at2"/>
<protein>
    <recommendedName>
        <fullName evidence="4">Lipoprotein</fullName>
    </recommendedName>
</protein>
<dbReference type="AlphaFoldDB" id="A0A127JR83"/>
<sequence length="177" mass="19147">MRHKKATSALLPMAALSALLAGCGSMPAQNSVATVQVWEVFGRADKPNRLKPVELTQLRAAGVSDGDIAAGRAVGVHCAVMTDGWWEGIAILPSGLKAAEGMTLRVRVLDPGNNERLALSEFVEFPAQVPRGGLANRMIPNWRELGLRNNYERVEPPAGMRDRYLVVQGSYLLKCTP</sequence>
<dbReference type="Proteomes" id="UP000070433">
    <property type="component" value="Chromosome"/>
</dbReference>
<accession>A0A127JR83</accession>